<proteinExistence type="predicted"/>
<feature type="compositionally biased region" description="Basic and acidic residues" evidence="2">
    <location>
        <begin position="247"/>
        <end position="256"/>
    </location>
</feature>
<dbReference type="SUPFAM" id="SSF103657">
    <property type="entry name" value="BAR/IMD domain-like"/>
    <property type="match status" value="1"/>
</dbReference>
<keyword evidence="1" id="KW-0175">Coiled coil</keyword>
<dbReference type="CDD" id="cd07307">
    <property type="entry name" value="BAR"/>
    <property type="match status" value="1"/>
</dbReference>
<feature type="compositionally biased region" description="Polar residues" evidence="2">
    <location>
        <begin position="231"/>
        <end position="246"/>
    </location>
</feature>
<feature type="coiled-coil region" evidence="1">
    <location>
        <begin position="100"/>
        <end position="171"/>
    </location>
</feature>
<gene>
    <name evidence="3" type="ORF">GAYE_HPESCF16G0239</name>
</gene>
<evidence type="ECO:0000313" key="3">
    <source>
        <dbReference type="EMBL" id="KAK4522359.1"/>
    </source>
</evidence>
<dbReference type="AlphaFoldDB" id="A0AAV9I5W4"/>
<reference evidence="3 4" key="1">
    <citation type="submission" date="2022-07" db="EMBL/GenBank/DDBJ databases">
        <title>Genome-wide signatures of adaptation to extreme environments.</title>
        <authorList>
            <person name="Cho C.H."/>
            <person name="Yoon H.S."/>
        </authorList>
    </citation>
    <scope>NUCLEOTIDE SEQUENCE [LARGE SCALE GENOMIC DNA]</scope>
    <source>
        <strain evidence="3 4">108.79 E11</strain>
    </source>
</reference>
<evidence type="ECO:0000256" key="1">
    <source>
        <dbReference type="SAM" id="Coils"/>
    </source>
</evidence>
<dbReference type="Proteomes" id="UP001300502">
    <property type="component" value="Unassembled WGS sequence"/>
</dbReference>
<dbReference type="EMBL" id="JANCYU010000003">
    <property type="protein sequence ID" value="KAK4522359.1"/>
    <property type="molecule type" value="Genomic_DNA"/>
</dbReference>
<dbReference type="Gene3D" id="1.20.1270.60">
    <property type="entry name" value="Arfaptin homology (AH) domain/BAR domain"/>
    <property type="match status" value="1"/>
</dbReference>
<evidence type="ECO:0008006" key="5">
    <source>
        <dbReference type="Google" id="ProtNLM"/>
    </source>
</evidence>
<accession>A0AAV9I5W4</accession>
<organism evidence="3 4">
    <name type="scientific">Galdieria yellowstonensis</name>
    <dbReference type="NCBI Taxonomy" id="3028027"/>
    <lineage>
        <taxon>Eukaryota</taxon>
        <taxon>Rhodophyta</taxon>
        <taxon>Bangiophyceae</taxon>
        <taxon>Galdieriales</taxon>
        <taxon>Galdieriaceae</taxon>
        <taxon>Galdieria</taxon>
    </lineage>
</organism>
<protein>
    <recommendedName>
        <fullName evidence="5">BAR domain-containing protein</fullName>
    </recommendedName>
</protein>
<feature type="compositionally biased region" description="Polar residues" evidence="2">
    <location>
        <begin position="258"/>
        <end position="298"/>
    </location>
</feature>
<dbReference type="InterPro" id="IPR027267">
    <property type="entry name" value="AH/BAR_dom_sf"/>
</dbReference>
<evidence type="ECO:0000313" key="4">
    <source>
        <dbReference type="Proteomes" id="UP001300502"/>
    </source>
</evidence>
<sequence>MAPVTTPLFGTSPKTTNREVEHWMNNLNEVQSVIRSVEPKLNSTGGKWKAVAQHVKEVSDELSQIFNKEDPHFDVIVAGVNSGRKFENSQTEIAKNDVVRERALMRLKKYSDEIEALRREYKEREKVRERYDHYRVKLENLEKKGKDQPRIERNQQKLKDAEDAYHAVTAELIQKMETSWKKHVEIFAEASIALWHTQMLMIDEFSKSSEEIRPYVQDYLNNLNTSSGNYVGDGTSATLGESMEQSKSAESEDKRTTRPFQRSRQTTGNSDSSSPTLDENGKQASSSDIYQSMRSAQA</sequence>
<name>A0AAV9I5W4_9RHOD</name>
<evidence type="ECO:0000256" key="2">
    <source>
        <dbReference type="SAM" id="MobiDB-lite"/>
    </source>
</evidence>
<feature type="region of interest" description="Disordered" evidence="2">
    <location>
        <begin position="231"/>
        <end position="298"/>
    </location>
</feature>
<comment type="caution">
    <text evidence="3">The sequence shown here is derived from an EMBL/GenBank/DDBJ whole genome shotgun (WGS) entry which is preliminary data.</text>
</comment>
<keyword evidence="4" id="KW-1185">Reference proteome</keyword>